<keyword evidence="2" id="KW-0315">Glutamine amidotransferase</keyword>
<dbReference type="AlphaFoldDB" id="A0A217EGU8"/>
<dbReference type="SUPFAM" id="SSF52317">
    <property type="entry name" value="Class I glutamine amidotransferase-like"/>
    <property type="match status" value="1"/>
</dbReference>
<evidence type="ECO:0000259" key="1">
    <source>
        <dbReference type="Pfam" id="PF00117"/>
    </source>
</evidence>
<dbReference type="Gene3D" id="3.40.50.880">
    <property type="match status" value="1"/>
</dbReference>
<organism evidence="2 3">
    <name type="scientific">Acinetobacter apis</name>
    <dbReference type="NCBI Taxonomy" id="1229165"/>
    <lineage>
        <taxon>Bacteria</taxon>
        <taxon>Pseudomonadati</taxon>
        <taxon>Pseudomonadota</taxon>
        <taxon>Gammaproteobacteria</taxon>
        <taxon>Moraxellales</taxon>
        <taxon>Moraxellaceae</taxon>
        <taxon>Acinetobacter</taxon>
    </lineage>
</organism>
<dbReference type="CDD" id="cd01741">
    <property type="entry name" value="GATase1_1"/>
    <property type="match status" value="1"/>
</dbReference>
<name>A0A217EGU8_9GAMM</name>
<keyword evidence="3" id="KW-1185">Reference proteome</keyword>
<dbReference type="PANTHER" id="PTHR42695:SF5">
    <property type="entry name" value="GLUTAMINE AMIDOTRANSFERASE YLR126C-RELATED"/>
    <property type="match status" value="1"/>
</dbReference>
<accession>A0A217EGU8</accession>
<dbReference type="GO" id="GO:0005829">
    <property type="term" value="C:cytosol"/>
    <property type="evidence" value="ECO:0007669"/>
    <property type="project" value="TreeGrafter"/>
</dbReference>
<dbReference type="InterPro" id="IPR017926">
    <property type="entry name" value="GATASE"/>
</dbReference>
<dbReference type="GO" id="GO:0016740">
    <property type="term" value="F:transferase activity"/>
    <property type="evidence" value="ECO:0007669"/>
    <property type="project" value="UniProtKB-KW"/>
</dbReference>
<dbReference type="InterPro" id="IPR029062">
    <property type="entry name" value="Class_I_gatase-like"/>
</dbReference>
<protein>
    <submittedName>
        <fullName evidence="2">GMP synthase - Glutamine amidotransferase</fullName>
    </submittedName>
</protein>
<proteinExistence type="predicted"/>
<evidence type="ECO:0000313" key="2">
    <source>
        <dbReference type="EMBL" id="SNQ29406.1"/>
    </source>
</evidence>
<sequence length="240" mass="27011">MKQNLRVHCFQHAIYDGAISSHDYLLRHGAHITTTEFFALPQDAEIEIDALPLPTDVDLLMVMGSQLNVEDEANLPWLKIEKRWIRRYLAANKPLIGLGAGGQLVASALGSAVVKPQDRIGPNWVKVHGVNGLPSHCFQVPPSIDVMSWYGGETFDIPKGAIHLAMSNDSANQAYQLKNNILGFQFCPEMTPEHLNRYLEEHQNSAEDYLTQFDYQSLLAKESFLRNNDLLVKAIEFVLR</sequence>
<evidence type="ECO:0000313" key="3">
    <source>
        <dbReference type="Proteomes" id="UP000243463"/>
    </source>
</evidence>
<keyword evidence="2" id="KW-0808">Transferase</keyword>
<feature type="domain" description="Glutamine amidotransferase" evidence="1">
    <location>
        <begin position="24"/>
        <end position="195"/>
    </location>
</feature>
<dbReference type="InterPro" id="IPR044992">
    <property type="entry name" value="ChyE-like"/>
</dbReference>
<dbReference type="Pfam" id="PF00117">
    <property type="entry name" value="GATase"/>
    <property type="match status" value="1"/>
</dbReference>
<reference evidence="3" key="1">
    <citation type="submission" date="2017-06" db="EMBL/GenBank/DDBJ databases">
        <authorList>
            <person name="Varghese N."/>
            <person name="Submissions S."/>
        </authorList>
    </citation>
    <scope>NUCLEOTIDE SEQUENCE [LARGE SCALE GENOMIC DNA]</scope>
    <source>
        <strain evidence="3">ANC 5114</strain>
    </source>
</reference>
<dbReference type="Proteomes" id="UP000243463">
    <property type="component" value="Unassembled WGS sequence"/>
</dbReference>
<dbReference type="OrthoDB" id="9813383at2"/>
<dbReference type="EMBL" id="FZLN01000002">
    <property type="protein sequence ID" value="SNQ29406.1"/>
    <property type="molecule type" value="Genomic_DNA"/>
</dbReference>
<dbReference type="RefSeq" id="WP_088823460.1">
    <property type="nucleotide sequence ID" value="NZ_FZLN01000002.1"/>
</dbReference>
<dbReference type="PANTHER" id="PTHR42695">
    <property type="entry name" value="GLUTAMINE AMIDOTRANSFERASE YLR126C-RELATED"/>
    <property type="match status" value="1"/>
</dbReference>
<gene>
    <name evidence="2" type="ORF">SAMN05444584_1358</name>
</gene>